<evidence type="ECO:0000313" key="3">
    <source>
        <dbReference type="Proteomes" id="UP000002149"/>
    </source>
</evidence>
<proteinExistence type="predicted"/>
<dbReference type="AlphaFoldDB" id="Q5KP50"/>
<sequence length="278" mass="30801">MEDRQQPYRRPTKRRRLPQSGPLSSSASTSASPPALSPTLDKGKGRAIHDLGLEEDPYDKDCTVEVSTNDSEDEVEEGNLIEDDQGGSSSRGKQAWAMRKARRVERLREAEKYIHIPPMPPPSNPTSDLLQAIHHHASHFYTSTSLLIPPKKRQRAAPWASKKRVEVLKDSLLSKGHAQGIESLVNERGEFVSVAREEKVDGGDIRGPRGKYKVRDMYRAIEGEGLMAIGIILQEYVIRTLREIGYQPGEGSQAGIESKGDNEAQGGNEEEENGGPER</sequence>
<name>Q5KP50_CRYD1</name>
<dbReference type="PaxDb" id="214684-Q5KP50"/>
<feature type="compositionally biased region" description="Low complexity" evidence="1">
    <location>
        <begin position="22"/>
        <end position="40"/>
    </location>
</feature>
<dbReference type="VEuPathDB" id="FungiDB:CNA04180"/>
<evidence type="ECO:0000313" key="2">
    <source>
        <dbReference type="EMBL" id="AAW40962.2"/>
    </source>
</evidence>
<organism evidence="2 3">
    <name type="scientific">Cryptococcus deneoformans (strain JEC21 / ATCC MYA-565)</name>
    <name type="common">Cryptococcus neoformans var. neoformans serotype D</name>
    <dbReference type="NCBI Taxonomy" id="214684"/>
    <lineage>
        <taxon>Eukaryota</taxon>
        <taxon>Fungi</taxon>
        <taxon>Dikarya</taxon>
        <taxon>Basidiomycota</taxon>
        <taxon>Agaricomycotina</taxon>
        <taxon>Tremellomycetes</taxon>
        <taxon>Tremellales</taxon>
        <taxon>Cryptococcaceae</taxon>
        <taxon>Cryptococcus</taxon>
        <taxon>Cryptococcus neoformans species complex</taxon>
    </lineage>
</organism>
<accession>Q5KP50</accession>
<dbReference type="OrthoDB" id="2565191at2759"/>
<dbReference type="KEGG" id="cne:CNA04180"/>
<feature type="compositionally biased region" description="Acidic residues" evidence="1">
    <location>
        <begin position="268"/>
        <end position="278"/>
    </location>
</feature>
<protein>
    <submittedName>
        <fullName evidence="2">Uncharacterized protein</fullName>
    </submittedName>
</protein>
<dbReference type="Proteomes" id="UP000002149">
    <property type="component" value="Chromosome 1"/>
</dbReference>
<dbReference type="GeneID" id="3253363"/>
<gene>
    <name evidence="2" type="ordered locus">CNA04180</name>
</gene>
<feature type="compositionally biased region" description="Basic and acidic residues" evidence="1">
    <location>
        <begin position="41"/>
        <end position="52"/>
    </location>
</feature>
<feature type="region of interest" description="Disordered" evidence="1">
    <location>
        <begin position="248"/>
        <end position="278"/>
    </location>
</feature>
<keyword evidence="3" id="KW-1185">Reference proteome</keyword>
<dbReference type="InParanoid" id="Q5KP50"/>
<feature type="region of interest" description="Disordered" evidence="1">
    <location>
        <begin position="1"/>
        <end position="96"/>
    </location>
</feature>
<reference evidence="2 3" key="1">
    <citation type="journal article" date="2005" name="Science">
        <title>The genome of the basidiomycetous yeast and human pathogen Cryptococcus neoformans.</title>
        <authorList>
            <person name="Loftus B.J."/>
            <person name="Fung E."/>
            <person name="Roncaglia P."/>
            <person name="Rowley D."/>
            <person name="Amedeo P."/>
            <person name="Bruno D."/>
            <person name="Vamathevan J."/>
            <person name="Miranda M."/>
            <person name="Anderson I.J."/>
            <person name="Fraser J.A."/>
            <person name="Allen J.E."/>
            <person name="Bosdet I.E."/>
            <person name="Brent M.R."/>
            <person name="Chiu R."/>
            <person name="Doering T.L."/>
            <person name="Donlin M.J."/>
            <person name="D'Souza C.A."/>
            <person name="Fox D.S."/>
            <person name="Grinberg V."/>
            <person name="Fu J."/>
            <person name="Fukushima M."/>
            <person name="Haas B.J."/>
            <person name="Huang J.C."/>
            <person name="Janbon G."/>
            <person name="Jones S.J."/>
            <person name="Koo H.L."/>
            <person name="Krzywinski M.I."/>
            <person name="Kwon-Chung J.K."/>
            <person name="Lengeler K.B."/>
            <person name="Maiti R."/>
            <person name="Marra M.A."/>
            <person name="Marra R.E."/>
            <person name="Mathewson C.A."/>
            <person name="Mitchell T.G."/>
            <person name="Pertea M."/>
            <person name="Riggs F.R."/>
            <person name="Salzberg S.L."/>
            <person name="Schein J.E."/>
            <person name="Shvartsbeyn A."/>
            <person name="Shin H."/>
            <person name="Shumway M."/>
            <person name="Specht C.A."/>
            <person name="Suh B.B."/>
            <person name="Tenney A."/>
            <person name="Utterback T.R."/>
            <person name="Wickes B.L."/>
            <person name="Wortman J.R."/>
            <person name="Wye N.H."/>
            <person name="Kronstad J.W."/>
            <person name="Lodge J.K."/>
            <person name="Heitman J."/>
            <person name="Davis R.W."/>
            <person name="Fraser C.M."/>
            <person name="Hyman R.W."/>
        </authorList>
    </citation>
    <scope>NUCLEOTIDE SEQUENCE [LARGE SCALE GENOMIC DNA]</scope>
    <source>
        <strain evidence="3">JEC21 / ATCC MYA-565</strain>
    </source>
</reference>
<dbReference type="STRING" id="214684.Q5KP50"/>
<dbReference type="HOGENOM" id="CLU_092487_0_0_1"/>
<dbReference type="RefSeq" id="XP_024511916.1">
    <property type="nucleotide sequence ID" value="XM_024656263.1"/>
</dbReference>
<evidence type="ECO:0000256" key="1">
    <source>
        <dbReference type="SAM" id="MobiDB-lite"/>
    </source>
</evidence>
<dbReference type="EMBL" id="AE017341">
    <property type="protein sequence ID" value="AAW40962.2"/>
    <property type="molecule type" value="Genomic_DNA"/>
</dbReference>
<feature type="compositionally biased region" description="Acidic residues" evidence="1">
    <location>
        <begin position="70"/>
        <end position="85"/>
    </location>
</feature>